<accession>A0A9N8HRV3</accession>
<reference evidence="2" key="1">
    <citation type="submission" date="2020-06" db="EMBL/GenBank/DDBJ databases">
        <authorList>
            <consortium name="Plant Systems Biology data submission"/>
        </authorList>
    </citation>
    <scope>NUCLEOTIDE SEQUENCE</scope>
    <source>
        <strain evidence="2">D6</strain>
    </source>
</reference>
<sequence length="521" mass="57308">MRCSVLTSTCTLSQILLLWFASDQSMAFQVFDDASIFARSRHTRLSLSSSSFEKEDKNDDAIHYQKGQNRRSHLQSGADTDFMPRHIGTVSDHHTYSKYVHNDWGIEQYHHPTPEFPSTVDAVADAAFHAISGTLQGKEKLDPSIASNAMARNRVFDYRPVKTDNDVGRLGIEIDGVNLLQTDSSIGHHEHRYQTSNPSFDQSSADTLRKLILVLAGKLANNMGHQDSSGSLPVAIYFNTVKQALAASQQLQLLKHEAMESREYDTAHQHITTPAFENITILCLGQDDDIPSNMMRASKKPLKSKAIGLKRGARKKRPNVADIRGFVIALQPTDLNRDVMPPGPSVGAISSFQGLVARAALEELPVIMVSPRFLANEMPYMAGSGRGWDQSVGSSQAATYGGAEPPNGPTPWVLRDFNPPVFCWIGNAVYLNSEGRRRRAIAKSGHGSTTSEYSQIVLTQTVMDGGHPWHVFAARREVDGSVATRGKETIVYDYLASTKTSSGRPTRSILQHILSEFGTAS</sequence>
<protein>
    <submittedName>
        <fullName evidence="2">Uncharacterized protein</fullName>
    </submittedName>
</protein>
<keyword evidence="1" id="KW-0732">Signal</keyword>
<dbReference type="Proteomes" id="UP001153069">
    <property type="component" value="Unassembled WGS sequence"/>
</dbReference>
<evidence type="ECO:0000256" key="1">
    <source>
        <dbReference type="SAM" id="SignalP"/>
    </source>
</evidence>
<name>A0A9N8HRV3_9STRA</name>
<comment type="caution">
    <text evidence="2">The sequence shown here is derived from an EMBL/GenBank/DDBJ whole genome shotgun (WGS) entry which is preliminary data.</text>
</comment>
<feature type="chain" id="PRO_5040314666" evidence="1">
    <location>
        <begin position="28"/>
        <end position="521"/>
    </location>
</feature>
<proteinExistence type="predicted"/>
<evidence type="ECO:0000313" key="2">
    <source>
        <dbReference type="EMBL" id="CAB9520498.1"/>
    </source>
</evidence>
<dbReference type="AlphaFoldDB" id="A0A9N8HRV3"/>
<organism evidence="2 3">
    <name type="scientific">Seminavis robusta</name>
    <dbReference type="NCBI Taxonomy" id="568900"/>
    <lineage>
        <taxon>Eukaryota</taxon>
        <taxon>Sar</taxon>
        <taxon>Stramenopiles</taxon>
        <taxon>Ochrophyta</taxon>
        <taxon>Bacillariophyta</taxon>
        <taxon>Bacillariophyceae</taxon>
        <taxon>Bacillariophycidae</taxon>
        <taxon>Naviculales</taxon>
        <taxon>Naviculaceae</taxon>
        <taxon>Seminavis</taxon>
    </lineage>
</organism>
<evidence type="ECO:0000313" key="3">
    <source>
        <dbReference type="Proteomes" id="UP001153069"/>
    </source>
</evidence>
<feature type="signal peptide" evidence="1">
    <location>
        <begin position="1"/>
        <end position="27"/>
    </location>
</feature>
<dbReference type="OrthoDB" id="42887at2759"/>
<gene>
    <name evidence="2" type="ORF">SEMRO_1107_G242120.1</name>
</gene>
<keyword evidence="3" id="KW-1185">Reference proteome</keyword>
<dbReference type="EMBL" id="CAICTM010001105">
    <property type="protein sequence ID" value="CAB9520498.1"/>
    <property type="molecule type" value="Genomic_DNA"/>
</dbReference>